<dbReference type="AlphaFoldDB" id="M1DND7"/>
<evidence type="ECO:0000313" key="2">
    <source>
        <dbReference type="Proteomes" id="UP000011115"/>
    </source>
</evidence>
<dbReference type="Gramene" id="PGSC0003DMT400091778">
    <property type="protein sequence ID" value="PGSC0003DMT400091778"/>
    <property type="gene ID" value="PGSC0003DMG400041349"/>
</dbReference>
<dbReference type="InParanoid" id="M1DND7"/>
<dbReference type="PaxDb" id="4113-PGSC0003DMT400091778"/>
<dbReference type="EnsemblPlants" id="PGSC0003DMT400091778">
    <property type="protein sequence ID" value="PGSC0003DMT400091778"/>
    <property type="gene ID" value="PGSC0003DMG400041349"/>
</dbReference>
<organism evidence="1 2">
    <name type="scientific">Solanum tuberosum</name>
    <name type="common">Potato</name>
    <dbReference type="NCBI Taxonomy" id="4113"/>
    <lineage>
        <taxon>Eukaryota</taxon>
        <taxon>Viridiplantae</taxon>
        <taxon>Streptophyta</taxon>
        <taxon>Embryophyta</taxon>
        <taxon>Tracheophyta</taxon>
        <taxon>Spermatophyta</taxon>
        <taxon>Magnoliopsida</taxon>
        <taxon>eudicotyledons</taxon>
        <taxon>Gunneridae</taxon>
        <taxon>Pentapetalae</taxon>
        <taxon>asterids</taxon>
        <taxon>lamiids</taxon>
        <taxon>Solanales</taxon>
        <taxon>Solanaceae</taxon>
        <taxon>Solanoideae</taxon>
        <taxon>Solaneae</taxon>
        <taxon>Solanum</taxon>
    </lineage>
</organism>
<reference evidence="1" key="2">
    <citation type="submission" date="2015-06" db="UniProtKB">
        <authorList>
            <consortium name="EnsemblPlants"/>
        </authorList>
    </citation>
    <scope>IDENTIFICATION</scope>
    <source>
        <strain evidence="1">DM1-3 516 R44</strain>
    </source>
</reference>
<protein>
    <submittedName>
        <fullName evidence="1">Polyprotein protein</fullName>
    </submittedName>
</protein>
<dbReference type="Proteomes" id="UP000011115">
    <property type="component" value="Unassembled WGS sequence"/>
</dbReference>
<proteinExistence type="predicted"/>
<dbReference type="HOGENOM" id="CLU_152236_0_0_1"/>
<sequence>MGLQEIITAQGLALDALIARVEAYIPEDPVFEMLIVLASSQIPPTNVTEDVAVVDEDGESDMPEMDEEELGTHEKAYYEDLEDLEGDFLWVATEASLHSMPIVGSRGCKPTKEIVAPPSIAGDKQGTDAQVEACNTLDLKE</sequence>
<reference evidence="2" key="1">
    <citation type="journal article" date="2011" name="Nature">
        <title>Genome sequence and analysis of the tuber crop potato.</title>
        <authorList>
            <consortium name="The Potato Genome Sequencing Consortium"/>
        </authorList>
    </citation>
    <scope>NUCLEOTIDE SEQUENCE [LARGE SCALE GENOMIC DNA]</scope>
    <source>
        <strain evidence="2">cv. DM1-3 516 R44</strain>
    </source>
</reference>
<evidence type="ECO:0000313" key="1">
    <source>
        <dbReference type="EnsemblPlants" id="PGSC0003DMT400091778"/>
    </source>
</evidence>
<name>M1DND7_SOLTU</name>
<accession>M1DND7</accession>
<keyword evidence="2" id="KW-1185">Reference proteome</keyword>